<dbReference type="InterPro" id="IPR001926">
    <property type="entry name" value="TrpB-like_PALP"/>
</dbReference>
<dbReference type="InterPro" id="IPR050214">
    <property type="entry name" value="Cys_Synth/Cystath_Beta-Synth"/>
</dbReference>
<dbReference type="EMBL" id="CP030032">
    <property type="protein sequence ID" value="AWV88960.1"/>
    <property type="molecule type" value="Genomic_DNA"/>
</dbReference>
<evidence type="ECO:0000313" key="5">
    <source>
        <dbReference type="Proteomes" id="UP000249799"/>
    </source>
</evidence>
<feature type="domain" description="Tryptophan synthase beta chain-like PALP" evidence="3">
    <location>
        <begin position="54"/>
        <end position="246"/>
    </location>
</feature>
<dbReference type="KEGG" id="bsed:DN745_06240"/>
<dbReference type="Gene3D" id="3.40.50.1100">
    <property type="match status" value="2"/>
</dbReference>
<dbReference type="PANTHER" id="PTHR10314">
    <property type="entry name" value="CYSTATHIONINE BETA-SYNTHASE"/>
    <property type="match status" value="1"/>
</dbReference>
<dbReference type="AlphaFoldDB" id="A0A2Z4FJD8"/>
<evidence type="ECO:0000256" key="2">
    <source>
        <dbReference type="ARBA" id="ARBA00022898"/>
    </source>
</evidence>
<dbReference type="Pfam" id="PF00291">
    <property type="entry name" value="PALP"/>
    <property type="match status" value="1"/>
</dbReference>
<gene>
    <name evidence="4" type="ORF">DN745_06240</name>
</gene>
<evidence type="ECO:0000313" key="4">
    <source>
        <dbReference type="EMBL" id="AWV88960.1"/>
    </source>
</evidence>
<dbReference type="InterPro" id="IPR036052">
    <property type="entry name" value="TrpB-like_PALP_sf"/>
</dbReference>
<dbReference type="Proteomes" id="UP000249799">
    <property type="component" value="Chromosome"/>
</dbReference>
<reference evidence="4 5" key="1">
    <citation type="submission" date="2018-06" db="EMBL/GenBank/DDBJ databases">
        <title>Lujinxingia sediminis gen. nov. sp. nov., a new facultative anaerobic member of the class Deltaproteobacteria, and proposal of Lujinxingaceae fam. nov.</title>
        <authorList>
            <person name="Guo L.-Y."/>
            <person name="Li C.-M."/>
            <person name="Wang S."/>
            <person name="Du Z.-J."/>
        </authorList>
    </citation>
    <scope>NUCLEOTIDE SEQUENCE [LARGE SCALE GENOMIC DNA]</scope>
    <source>
        <strain evidence="4 5">FA350</strain>
    </source>
</reference>
<sequence>MGAGHTIRFKNAKPPRDIMIKGAIRAARGKADTPIETQNARGLPDLLTVNRIDALIGNTPLVKLNRITQGEGADVYIKMENVNPSGSIRDRYTREIVTHAVRAGYIVAGDSLAIAGIDDSAVAIALLTNLLNLNLKIFAPSNSSRRQVKLIERFGADIVWTAEEAGTCGAIEEAARWSREASDRIFVDGYRREAVNEAYREMASEILDALNGQVLAAFVTSVTTGGTLRHVAGKLRETHPDLQVGGAVLTDTEFPELSAYSYNRLTKIGLKKAWEMRDYIAREEGLLLSPKGAAAVHLALKMRPDLPKDAVIVALNPDSGQRYLGWEDKPLFEVTFRPDII</sequence>
<dbReference type="OrthoDB" id="9805733at2"/>
<dbReference type="SUPFAM" id="SSF53686">
    <property type="entry name" value="Tryptophan synthase beta subunit-like PLP-dependent enzymes"/>
    <property type="match status" value="1"/>
</dbReference>
<name>A0A2Z4FJD8_9DELT</name>
<proteinExistence type="predicted"/>
<organism evidence="4 5">
    <name type="scientific">Bradymonas sediminis</name>
    <dbReference type="NCBI Taxonomy" id="1548548"/>
    <lineage>
        <taxon>Bacteria</taxon>
        <taxon>Deltaproteobacteria</taxon>
        <taxon>Bradymonadales</taxon>
        <taxon>Bradymonadaceae</taxon>
        <taxon>Bradymonas</taxon>
    </lineage>
</organism>
<dbReference type="GO" id="GO:1901605">
    <property type="term" value="P:alpha-amino acid metabolic process"/>
    <property type="evidence" value="ECO:0007669"/>
    <property type="project" value="UniProtKB-ARBA"/>
</dbReference>
<accession>A0A2Z4FJD8</accession>
<keyword evidence="2" id="KW-0663">Pyridoxal phosphate</keyword>
<protein>
    <recommendedName>
        <fullName evidence="3">Tryptophan synthase beta chain-like PALP domain-containing protein</fullName>
    </recommendedName>
</protein>
<comment type="cofactor">
    <cofactor evidence="1">
        <name>pyridoxal 5'-phosphate</name>
        <dbReference type="ChEBI" id="CHEBI:597326"/>
    </cofactor>
</comment>
<evidence type="ECO:0000259" key="3">
    <source>
        <dbReference type="Pfam" id="PF00291"/>
    </source>
</evidence>
<evidence type="ECO:0000256" key="1">
    <source>
        <dbReference type="ARBA" id="ARBA00001933"/>
    </source>
</evidence>
<keyword evidence="5" id="KW-1185">Reference proteome</keyword>